<evidence type="ECO:0000313" key="3">
    <source>
        <dbReference type="Proteomes" id="UP000257109"/>
    </source>
</evidence>
<keyword evidence="3" id="KW-1185">Reference proteome</keyword>
<dbReference type="EMBL" id="QJKJ01009160">
    <property type="protein sequence ID" value="RDX77476.1"/>
    <property type="molecule type" value="Genomic_DNA"/>
</dbReference>
<proteinExistence type="predicted"/>
<accession>A0A371FGR9</accession>
<reference evidence="2" key="1">
    <citation type="submission" date="2018-05" db="EMBL/GenBank/DDBJ databases">
        <title>Draft genome of Mucuna pruriens seed.</title>
        <authorList>
            <person name="Nnadi N.E."/>
            <person name="Vos R."/>
            <person name="Hasami M.H."/>
            <person name="Devisetty U.K."/>
            <person name="Aguiy J.C."/>
        </authorList>
    </citation>
    <scope>NUCLEOTIDE SEQUENCE [LARGE SCALE GENOMIC DNA]</scope>
    <source>
        <strain evidence="2">JCA_2017</strain>
    </source>
</reference>
<name>A0A371FGR9_MUCPR</name>
<organism evidence="2 3">
    <name type="scientific">Mucuna pruriens</name>
    <name type="common">Velvet bean</name>
    <name type="synonym">Dolichos pruriens</name>
    <dbReference type="NCBI Taxonomy" id="157652"/>
    <lineage>
        <taxon>Eukaryota</taxon>
        <taxon>Viridiplantae</taxon>
        <taxon>Streptophyta</taxon>
        <taxon>Embryophyta</taxon>
        <taxon>Tracheophyta</taxon>
        <taxon>Spermatophyta</taxon>
        <taxon>Magnoliopsida</taxon>
        <taxon>eudicotyledons</taxon>
        <taxon>Gunneridae</taxon>
        <taxon>Pentapetalae</taxon>
        <taxon>rosids</taxon>
        <taxon>fabids</taxon>
        <taxon>Fabales</taxon>
        <taxon>Fabaceae</taxon>
        <taxon>Papilionoideae</taxon>
        <taxon>50 kb inversion clade</taxon>
        <taxon>NPAAA clade</taxon>
        <taxon>indigoferoid/millettioid clade</taxon>
        <taxon>Phaseoleae</taxon>
        <taxon>Mucuna</taxon>
    </lineage>
</organism>
<evidence type="ECO:0000256" key="1">
    <source>
        <dbReference type="SAM" id="MobiDB-lite"/>
    </source>
</evidence>
<dbReference type="AlphaFoldDB" id="A0A371FGR9"/>
<feature type="non-terminal residue" evidence="2">
    <location>
        <position position="1"/>
    </location>
</feature>
<sequence length="146" mass="16886">MLHTMHPSHMFEYEHDMSSLDFKHDVMHYVPMHKDMDNKATLLGYVLGSQGFKTNEKRVKATQAWPTPKSMRNKMLSVVKCRLDLGYAKVDLVSDSRQIGIRLPRRPPIEGWQWCTSDSRDVEDRVHQSALARQVVPSDNLRPPNS</sequence>
<comment type="caution">
    <text evidence="2">The sequence shown here is derived from an EMBL/GenBank/DDBJ whole genome shotgun (WGS) entry which is preliminary data.</text>
</comment>
<dbReference type="Proteomes" id="UP000257109">
    <property type="component" value="Unassembled WGS sequence"/>
</dbReference>
<evidence type="ECO:0000313" key="2">
    <source>
        <dbReference type="EMBL" id="RDX77476.1"/>
    </source>
</evidence>
<protein>
    <submittedName>
        <fullName evidence="2">Uncharacterized protein</fullName>
    </submittedName>
</protein>
<gene>
    <name evidence="2" type="ORF">CR513_42392</name>
</gene>
<feature type="region of interest" description="Disordered" evidence="1">
    <location>
        <begin position="126"/>
        <end position="146"/>
    </location>
</feature>